<dbReference type="NCBIfam" id="TIGR01214">
    <property type="entry name" value="rmlD"/>
    <property type="match status" value="1"/>
</dbReference>
<evidence type="ECO:0000313" key="3">
    <source>
        <dbReference type="Proteomes" id="UP001432202"/>
    </source>
</evidence>
<dbReference type="InterPro" id="IPR029903">
    <property type="entry name" value="RmlD-like-bd"/>
</dbReference>
<dbReference type="RefSeq" id="WP_338598658.1">
    <property type="nucleotide sequence ID" value="NZ_CP146016.1"/>
</dbReference>
<dbReference type="Pfam" id="PF04321">
    <property type="entry name" value="RmlD_sub_bind"/>
    <property type="match status" value="1"/>
</dbReference>
<dbReference type="EC" id="1.1.1.133" evidence="2"/>
<sequence>MRIVVTGAGGLLGKKIVKVFSNYEVIGVYYSSKPETPNFLQLNLSDLKEIKKIGDLSPDVIIHAAALTDVDKCEKQPELARLLNVEVTKEIAKLSKETDSFLVYVSTDYVFDGEKGNYREDDKPNPINVYGRTKLEGEEMVKKYADKYLIVRTSTPYGSNPASGKDNFALWLLKKLKNREEIGVVTDQITSPTLNTNFALMLRESVERKLEGILHLTDASQISRFEFAITLAKVFGLSESLIKPVTSDLMRWLAKRPKNSSLNVSMASAILSQKPMTVEKALKLLKEEVESGG</sequence>
<dbReference type="CDD" id="cd05254">
    <property type="entry name" value="dTDP_HR_like_SDR_e"/>
    <property type="match status" value="1"/>
</dbReference>
<dbReference type="PANTHER" id="PTHR10491:SF4">
    <property type="entry name" value="METHIONINE ADENOSYLTRANSFERASE 2 SUBUNIT BETA"/>
    <property type="match status" value="1"/>
</dbReference>
<dbReference type="SUPFAM" id="SSF51735">
    <property type="entry name" value="NAD(P)-binding Rossmann-fold domains"/>
    <property type="match status" value="1"/>
</dbReference>
<dbReference type="Proteomes" id="UP001432202">
    <property type="component" value="Chromosome"/>
</dbReference>
<dbReference type="EMBL" id="CP146016">
    <property type="protein sequence ID" value="WWQ59481.1"/>
    <property type="molecule type" value="Genomic_DNA"/>
</dbReference>
<protein>
    <submittedName>
        <fullName evidence="2">dTDP-4-dehydrorhamnose reductase</fullName>
        <ecNumber evidence="2">1.1.1.133</ecNumber>
    </submittedName>
</protein>
<proteinExistence type="predicted"/>
<evidence type="ECO:0000259" key="1">
    <source>
        <dbReference type="Pfam" id="PF04321"/>
    </source>
</evidence>
<feature type="domain" description="RmlD-like substrate binding" evidence="1">
    <location>
        <begin position="1"/>
        <end position="287"/>
    </location>
</feature>
<organism evidence="2 3">
    <name type="scientific">Sulfolobus tengchongensis</name>
    <dbReference type="NCBI Taxonomy" id="207809"/>
    <lineage>
        <taxon>Archaea</taxon>
        <taxon>Thermoproteota</taxon>
        <taxon>Thermoprotei</taxon>
        <taxon>Sulfolobales</taxon>
        <taxon>Sulfolobaceae</taxon>
        <taxon>Sulfolobus</taxon>
    </lineage>
</organism>
<name>A0AAX4KZ28_9CREN</name>
<accession>A0AAX4KZ28</accession>
<dbReference type="InterPro" id="IPR005913">
    <property type="entry name" value="dTDP_dehydrorham_reduct"/>
</dbReference>
<gene>
    <name evidence="2" type="primary">rfbD</name>
    <name evidence="2" type="ORF">V6M85_08220</name>
</gene>
<evidence type="ECO:0000313" key="2">
    <source>
        <dbReference type="EMBL" id="WWQ59481.1"/>
    </source>
</evidence>
<keyword evidence="2" id="KW-0560">Oxidoreductase</keyword>
<dbReference type="InterPro" id="IPR036291">
    <property type="entry name" value="NAD(P)-bd_dom_sf"/>
</dbReference>
<dbReference type="GeneID" id="89336746"/>
<reference evidence="2 3" key="1">
    <citation type="submission" date="2024-02" db="EMBL/GenBank/DDBJ databases">
        <title>STSV induces naive adaptation in Sulfolobus.</title>
        <authorList>
            <person name="Xiang X."/>
            <person name="Song M."/>
        </authorList>
    </citation>
    <scope>NUCLEOTIDE SEQUENCE [LARGE SCALE GENOMIC DNA]</scope>
    <source>
        <strain evidence="2 3">RT2</strain>
    </source>
</reference>
<keyword evidence="3" id="KW-1185">Reference proteome</keyword>
<dbReference type="Gene3D" id="3.40.50.720">
    <property type="entry name" value="NAD(P)-binding Rossmann-like Domain"/>
    <property type="match status" value="1"/>
</dbReference>
<dbReference type="GO" id="GO:0008831">
    <property type="term" value="F:dTDP-4-dehydrorhamnose reductase activity"/>
    <property type="evidence" value="ECO:0007669"/>
    <property type="project" value="UniProtKB-EC"/>
</dbReference>
<dbReference type="PANTHER" id="PTHR10491">
    <property type="entry name" value="DTDP-4-DEHYDRORHAMNOSE REDUCTASE"/>
    <property type="match status" value="1"/>
</dbReference>
<dbReference type="AlphaFoldDB" id="A0AAX4KZ28"/>